<feature type="binding site" evidence="5 7">
    <location>
        <position position="164"/>
    </location>
    <ligand>
        <name>Mn(2+)</name>
        <dbReference type="ChEBI" id="CHEBI:29035"/>
        <label>1</label>
    </ligand>
</feature>
<dbReference type="HAMAP" id="MF_00737">
    <property type="entry name" value="Formimidoylglutam"/>
    <property type="match status" value="1"/>
</dbReference>
<dbReference type="GO" id="GO:0008783">
    <property type="term" value="F:agmatinase activity"/>
    <property type="evidence" value="ECO:0007669"/>
    <property type="project" value="TreeGrafter"/>
</dbReference>
<feature type="binding site" evidence="5">
    <location>
        <position position="160"/>
    </location>
    <ligand>
        <name>Mn(2+)</name>
        <dbReference type="ChEBI" id="CHEBI:29035"/>
        <label>2</label>
    </ligand>
</feature>
<feature type="binding site" evidence="7">
    <location>
        <position position="162"/>
    </location>
    <ligand>
        <name>Mn(2+)</name>
        <dbReference type="ChEBI" id="CHEBI:29035"/>
        <label>1</label>
    </ligand>
</feature>
<feature type="binding site" evidence="7">
    <location>
        <position position="254"/>
    </location>
    <ligand>
        <name>Mn(2+)</name>
        <dbReference type="ChEBI" id="CHEBI:29035"/>
        <label>1</label>
    </ligand>
</feature>
<keyword evidence="11" id="KW-1185">Reference proteome</keyword>
<evidence type="ECO:0000256" key="3">
    <source>
        <dbReference type="ARBA" id="ARBA00022808"/>
    </source>
</evidence>
<feature type="binding site" evidence="5 7">
    <location>
        <position position="136"/>
    </location>
    <ligand>
        <name>Mn(2+)</name>
        <dbReference type="ChEBI" id="CHEBI:29035"/>
        <label>1</label>
    </ligand>
</feature>
<feature type="binding site" evidence="5">
    <location>
        <position position="162"/>
    </location>
    <ligand>
        <name>Mn(2+)</name>
        <dbReference type="ChEBI" id="CHEBI:29035"/>
        <label>2</label>
    </ligand>
</feature>
<evidence type="ECO:0000256" key="7">
    <source>
        <dbReference type="PIRSR" id="PIRSR036979-1"/>
    </source>
</evidence>
<comment type="catalytic activity">
    <reaction evidence="5">
        <text>N-formimidoyl-L-glutamate + H2O = formamide + L-glutamate</text>
        <dbReference type="Rhea" id="RHEA:22492"/>
        <dbReference type="ChEBI" id="CHEBI:15377"/>
        <dbReference type="ChEBI" id="CHEBI:16397"/>
        <dbReference type="ChEBI" id="CHEBI:29985"/>
        <dbReference type="ChEBI" id="CHEBI:58928"/>
        <dbReference type="EC" id="3.5.3.8"/>
    </reaction>
</comment>
<dbReference type="SUPFAM" id="SSF52768">
    <property type="entry name" value="Arginase/deacetylase"/>
    <property type="match status" value="1"/>
</dbReference>
<dbReference type="PANTHER" id="PTHR11358">
    <property type="entry name" value="ARGINASE/AGMATINASE"/>
    <property type="match status" value="1"/>
</dbReference>
<evidence type="ECO:0000256" key="8">
    <source>
        <dbReference type="PROSITE-ProRule" id="PRU00742"/>
    </source>
</evidence>
<dbReference type="Gene3D" id="3.40.800.10">
    <property type="entry name" value="Ureohydrolase domain"/>
    <property type="match status" value="1"/>
</dbReference>
<dbReference type="GO" id="GO:0050415">
    <property type="term" value="F:formimidoylglutamase activity"/>
    <property type="evidence" value="ECO:0007669"/>
    <property type="project" value="UniProtKB-UniRule"/>
</dbReference>
<evidence type="ECO:0000256" key="5">
    <source>
        <dbReference type="HAMAP-Rule" id="MF_00737"/>
    </source>
</evidence>
<dbReference type="RefSeq" id="WP_085473775.1">
    <property type="nucleotide sequence ID" value="NZ_FXAU01000006.1"/>
</dbReference>
<dbReference type="AlphaFoldDB" id="A0A1X7KNK7"/>
<evidence type="ECO:0000256" key="1">
    <source>
        <dbReference type="ARBA" id="ARBA00022723"/>
    </source>
</evidence>
<evidence type="ECO:0000256" key="4">
    <source>
        <dbReference type="ARBA" id="ARBA00023211"/>
    </source>
</evidence>
<dbReference type="Proteomes" id="UP000192980">
    <property type="component" value="Unassembled WGS sequence"/>
</dbReference>
<dbReference type="PROSITE" id="PS01053">
    <property type="entry name" value="ARGINASE_1"/>
    <property type="match status" value="1"/>
</dbReference>
<protein>
    <recommendedName>
        <fullName evidence="5 6">Formimidoylglutamase</fullName>
        <ecNumber evidence="5 6">3.5.3.8</ecNumber>
    </recommendedName>
    <alternativeName>
        <fullName evidence="5">Formiminoglutamase</fullName>
    </alternativeName>
    <alternativeName>
        <fullName evidence="5">Formiminoglutamate hydrolase</fullName>
    </alternativeName>
</protein>
<comment type="similarity">
    <text evidence="5 8 9">Belongs to the arginase family.</text>
</comment>
<dbReference type="GO" id="GO:0033389">
    <property type="term" value="P:putrescine biosynthetic process from arginine, via agmatine"/>
    <property type="evidence" value="ECO:0007669"/>
    <property type="project" value="TreeGrafter"/>
</dbReference>
<reference evidence="10 11" key="1">
    <citation type="submission" date="2017-04" db="EMBL/GenBank/DDBJ databases">
        <authorList>
            <person name="Afonso C.L."/>
            <person name="Miller P.J."/>
            <person name="Scott M.A."/>
            <person name="Spackman E."/>
            <person name="Goraichik I."/>
            <person name="Dimitrov K.M."/>
            <person name="Suarez D.L."/>
            <person name="Swayne D.E."/>
        </authorList>
    </citation>
    <scope>NUCLEOTIDE SEQUENCE [LARGE SCALE GENOMIC DNA]</scope>
    <source>
        <strain evidence="10 11">DSM 22418</strain>
    </source>
</reference>
<evidence type="ECO:0000313" key="10">
    <source>
        <dbReference type="EMBL" id="SMG43098.1"/>
    </source>
</evidence>
<keyword evidence="4 5" id="KW-0464">Manganese</keyword>
<accession>A0A1X7KNK7</accession>
<organism evidence="10 11">
    <name type="scientific">Sphingobacterium psychroaquaticum</name>
    <dbReference type="NCBI Taxonomy" id="561061"/>
    <lineage>
        <taxon>Bacteria</taxon>
        <taxon>Pseudomonadati</taxon>
        <taxon>Bacteroidota</taxon>
        <taxon>Sphingobacteriia</taxon>
        <taxon>Sphingobacteriales</taxon>
        <taxon>Sphingobacteriaceae</taxon>
        <taxon>Sphingobacterium</taxon>
    </lineage>
</organism>
<dbReference type="GO" id="GO:0019556">
    <property type="term" value="P:L-histidine catabolic process to glutamate and formamide"/>
    <property type="evidence" value="ECO:0007669"/>
    <property type="project" value="UniProtKB-UniRule"/>
</dbReference>
<dbReference type="Pfam" id="PF00491">
    <property type="entry name" value="Arginase"/>
    <property type="match status" value="1"/>
</dbReference>
<evidence type="ECO:0000256" key="6">
    <source>
        <dbReference type="NCBIfam" id="TIGR01227"/>
    </source>
</evidence>
<dbReference type="CDD" id="cd09988">
    <property type="entry name" value="Formimidoylglutamase"/>
    <property type="match status" value="1"/>
</dbReference>
<dbReference type="NCBIfam" id="TIGR01227">
    <property type="entry name" value="hutG"/>
    <property type="match status" value="1"/>
</dbReference>
<sequence>MIKQATTLYYQAPTPREWGGRNDGSEAQHRRWHQQIQLVDLKQTTSFDGAFVVLGFACEEGVARNSGRVGAAQGPAALRKALLNLPIFDAKHTHLYDAGDIICTDQNLEAAQEALGDAVQQIRHHGGFPILLGGGHEITYGHYLGLRSAVDKQLGIINLDAHFDCRQPKPAATSGTGFYQIAEDEKKRGNKLHYLPIGIQKISNTKALFDEMHKQGIAWIEAEDFHLGNKDRILESIDAFLAQVDQLYLTIDLDVFAAPYAPGVSAAAFCGIVPDPFFWLVLRRILQSPKLISIDIAELNPHFDIDMRTAKLGANLIFELLQHCKEKTL</sequence>
<comment type="pathway">
    <text evidence="5">Amino-acid degradation; L-histidine degradation into L-glutamate; L-glutamate from N-formimidoyl-L-glutamate (hydrolase route): step 1/1.</text>
</comment>
<evidence type="ECO:0000313" key="11">
    <source>
        <dbReference type="Proteomes" id="UP000192980"/>
    </source>
</evidence>
<dbReference type="GO" id="GO:0019557">
    <property type="term" value="P:L-histidine catabolic process to glutamate and formate"/>
    <property type="evidence" value="ECO:0007669"/>
    <property type="project" value="UniProtKB-UniPathway"/>
</dbReference>
<dbReference type="OrthoDB" id="9788689at2"/>
<dbReference type="InterPro" id="IPR005923">
    <property type="entry name" value="HutG"/>
</dbReference>
<proteinExistence type="inferred from homology"/>
<dbReference type="UniPathway" id="UPA00379">
    <property type="reaction ID" value="UER00552"/>
</dbReference>
<dbReference type="EC" id="3.5.3.8" evidence="5 6"/>
<dbReference type="PANTHER" id="PTHR11358:SF35">
    <property type="entry name" value="FORMIMIDOYLGLUTAMASE"/>
    <property type="match status" value="1"/>
</dbReference>
<evidence type="ECO:0000256" key="2">
    <source>
        <dbReference type="ARBA" id="ARBA00022801"/>
    </source>
</evidence>
<dbReference type="PROSITE" id="PS51409">
    <property type="entry name" value="ARGINASE_2"/>
    <property type="match status" value="1"/>
</dbReference>
<keyword evidence="2 5" id="KW-0378">Hydrolase</keyword>
<feature type="binding site" evidence="5">
    <location>
        <position position="252"/>
    </location>
    <ligand>
        <name>Mn(2+)</name>
        <dbReference type="ChEBI" id="CHEBI:29035"/>
        <label>2</label>
    </ligand>
</feature>
<dbReference type="PIRSF" id="PIRSF036979">
    <property type="entry name" value="Arginase"/>
    <property type="match status" value="1"/>
</dbReference>
<name>A0A1X7KNK7_9SPHI</name>
<dbReference type="GO" id="GO:0030145">
    <property type="term" value="F:manganese ion binding"/>
    <property type="evidence" value="ECO:0007669"/>
    <property type="project" value="UniProtKB-UniRule"/>
</dbReference>
<evidence type="ECO:0000256" key="9">
    <source>
        <dbReference type="RuleBase" id="RU003684"/>
    </source>
</evidence>
<dbReference type="InterPro" id="IPR023696">
    <property type="entry name" value="Ureohydrolase_dom_sf"/>
</dbReference>
<comment type="function">
    <text evidence="5">Catalyzes the conversion of N-formimidoyl-L-glutamate to L-glutamate and formamide.</text>
</comment>
<feature type="binding site" evidence="5 7">
    <location>
        <position position="252"/>
    </location>
    <ligand>
        <name>Mn(2+)</name>
        <dbReference type="ChEBI" id="CHEBI:29035"/>
        <label>1</label>
    </ligand>
</feature>
<keyword evidence="1 5" id="KW-0479">Metal-binding</keyword>
<dbReference type="EMBL" id="FXAU01000006">
    <property type="protein sequence ID" value="SMG43098.1"/>
    <property type="molecule type" value="Genomic_DNA"/>
</dbReference>
<dbReference type="InterPro" id="IPR006035">
    <property type="entry name" value="Ureohydrolase"/>
</dbReference>
<dbReference type="InterPro" id="IPR020855">
    <property type="entry name" value="Ureohydrolase_Mn_BS"/>
</dbReference>
<dbReference type="STRING" id="561061.SAMN05660862_3060"/>
<keyword evidence="3 5" id="KW-0369">Histidine metabolism</keyword>
<gene>
    <name evidence="5" type="primary">hutG</name>
    <name evidence="10" type="ORF">SAMN05660862_3060</name>
</gene>
<comment type="cofactor">
    <cofactor evidence="5 7">
        <name>Mn(2+)</name>
        <dbReference type="ChEBI" id="CHEBI:29035"/>
    </cofactor>
    <text evidence="5 7">Binds 2 manganese ions per subunit.</text>
</comment>
<feature type="binding site" evidence="5">
    <location>
        <position position="254"/>
    </location>
    <ligand>
        <name>Mn(2+)</name>
        <dbReference type="ChEBI" id="CHEBI:29035"/>
        <label>2</label>
    </ligand>
</feature>
<feature type="binding site" evidence="5 7">
    <location>
        <position position="160"/>
    </location>
    <ligand>
        <name>Mn(2+)</name>
        <dbReference type="ChEBI" id="CHEBI:29035"/>
        <label>1</label>
    </ligand>
</feature>